<keyword evidence="4" id="KW-0862">Zinc</keyword>
<dbReference type="Proteomes" id="UP000584867">
    <property type="component" value="Unassembled WGS sequence"/>
</dbReference>
<evidence type="ECO:0000256" key="4">
    <source>
        <dbReference type="ARBA" id="ARBA00022833"/>
    </source>
</evidence>
<evidence type="ECO:0000256" key="3">
    <source>
        <dbReference type="ARBA" id="ARBA00022801"/>
    </source>
</evidence>
<keyword evidence="3 6" id="KW-0378">Hydrolase</keyword>
<evidence type="ECO:0000259" key="5">
    <source>
        <dbReference type="SMART" id="SM00849"/>
    </source>
</evidence>
<proteinExistence type="inferred from homology"/>
<evidence type="ECO:0000256" key="1">
    <source>
        <dbReference type="ARBA" id="ARBA00007749"/>
    </source>
</evidence>
<dbReference type="InterPro" id="IPR001279">
    <property type="entry name" value="Metallo-B-lactamas"/>
</dbReference>
<dbReference type="CDD" id="cd07720">
    <property type="entry name" value="OPHC2-like_MBL-fold"/>
    <property type="match status" value="1"/>
</dbReference>
<evidence type="ECO:0000313" key="7">
    <source>
        <dbReference type="Proteomes" id="UP000584867"/>
    </source>
</evidence>
<accession>A0A7W8ED29</accession>
<dbReference type="Gene3D" id="3.60.15.10">
    <property type="entry name" value="Ribonuclease Z/Hydroxyacylglutathione hydrolase-like"/>
    <property type="match status" value="1"/>
</dbReference>
<protein>
    <submittedName>
        <fullName evidence="6">Glyoxylase-like metal-dependent hydrolase (Beta-lactamase superfamily II)</fullName>
    </submittedName>
</protein>
<dbReference type="PANTHER" id="PTHR42978">
    <property type="entry name" value="QUORUM-QUENCHING LACTONASE YTNP-RELATED-RELATED"/>
    <property type="match status" value="1"/>
</dbReference>
<gene>
    <name evidence="6" type="ORF">HDF15_004651</name>
</gene>
<comment type="caution">
    <text evidence="6">The sequence shown here is derived from an EMBL/GenBank/DDBJ whole genome shotgun (WGS) entry which is preliminary data.</text>
</comment>
<name>A0A7W8ED29_9BACT</name>
<keyword evidence="2" id="KW-0479">Metal-binding</keyword>
<dbReference type="PANTHER" id="PTHR42978:SF6">
    <property type="entry name" value="QUORUM-QUENCHING LACTONASE YTNP-RELATED"/>
    <property type="match status" value="1"/>
</dbReference>
<dbReference type="Pfam" id="PF00753">
    <property type="entry name" value="Lactamase_B"/>
    <property type="match status" value="1"/>
</dbReference>
<dbReference type="InterPro" id="IPR036866">
    <property type="entry name" value="RibonucZ/Hydroxyglut_hydro"/>
</dbReference>
<comment type="similarity">
    <text evidence="1">Belongs to the metallo-beta-lactamase superfamily.</text>
</comment>
<organism evidence="6 7">
    <name type="scientific">Granulicella mallensis</name>
    <dbReference type="NCBI Taxonomy" id="940614"/>
    <lineage>
        <taxon>Bacteria</taxon>
        <taxon>Pseudomonadati</taxon>
        <taxon>Acidobacteriota</taxon>
        <taxon>Terriglobia</taxon>
        <taxon>Terriglobales</taxon>
        <taxon>Acidobacteriaceae</taxon>
        <taxon>Granulicella</taxon>
    </lineage>
</organism>
<dbReference type="GO" id="GO:0016787">
    <property type="term" value="F:hydrolase activity"/>
    <property type="evidence" value="ECO:0007669"/>
    <property type="project" value="UniProtKB-KW"/>
</dbReference>
<dbReference type="EMBL" id="JACHIO010000025">
    <property type="protein sequence ID" value="MBB5066275.1"/>
    <property type="molecule type" value="Genomic_DNA"/>
</dbReference>
<sequence length="339" mass="37239">MEALEMKFRHIFVFGLIAVTGIASPDMHGSAKKAGFQAPGFYRITVGEVEVTVLSDGTVPLPMDQLLTHTTPALVDHALAASFIREPYATSVNCFLLNFGGRLVLIDTGAGLTLGPTLNHLMANLRASGYEPDQVDEIFLTHMHMDHEGGLTSNGVRAFPNAVLHADDKEANYWLNPENEKRAMEDASRRPSDQQAKFVENNFVETRKAIQPYIDAAHFKWFHGGEEVLPGLRAISAAGHTPGHTMFSLVSDGARILFWGDIVHVAEVQLTTPQTTILFDSDPIQARAERFKMLKEVGSQRDLIAGSHLPFPGVGHIRMSQQGFTFIPLNFIGEPGNNK</sequence>
<dbReference type="GO" id="GO:0046872">
    <property type="term" value="F:metal ion binding"/>
    <property type="evidence" value="ECO:0007669"/>
    <property type="project" value="UniProtKB-KW"/>
</dbReference>
<dbReference type="SMART" id="SM00849">
    <property type="entry name" value="Lactamase_B"/>
    <property type="match status" value="1"/>
</dbReference>
<evidence type="ECO:0000256" key="2">
    <source>
        <dbReference type="ARBA" id="ARBA00022723"/>
    </source>
</evidence>
<dbReference type="AlphaFoldDB" id="A0A7W8ED29"/>
<feature type="domain" description="Metallo-beta-lactamase" evidence="5">
    <location>
        <begin position="91"/>
        <end position="308"/>
    </location>
</feature>
<dbReference type="InterPro" id="IPR051013">
    <property type="entry name" value="MBL_superfamily_lactonases"/>
</dbReference>
<evidence type="ECO:0000313" key="6">
    <source>
        <dbReference type="EMBL" id="MBB5066275.1"/>
    </source>
</evidence>
<reference evidence="6 7" key="1">
    <citation type="submission" date="2020-08" db="EMBL/GenBank/DDBJ databases">
        <title>Genomic Encyclopedia of Type Strains, Phase IV (KMG-V): Genome sequencing to study the core and pangenomes of soil and plant-associated prokaryotes.</title>
        <authorList>
            <person name="Whitman W."/>
        </authorList>
    </citation>
    <scope>NUCLEOTIDE SEQUENCE [LARGE SCALE GENOMIC DNA]</scope>
    <source>
        <strain evidence="6 7">X5P3</strain>
    </source>
</reference>
<dbReference type="SUPFAM" id="SSF56281">
    <property type="entry name" value="Metallo-hydrolase/oxidoreductase"/>
    <property type="match status" value="1"/>
</dbReference>